<evidence type="ECO:0000313" key="2">
    <source>
        <dbReference type="EMBL" id="MDN3725380.1"/>
    </source>
</evidence>
<reference evidence="2 3" key="1">
    <citation type="submission" date="2023-06" db="EMBL/GenBank/DDBJ databases">
        <authorList>
            <person name="Ye Y.-Q."/>
            <person name="Du Z.-J."/>
        </authorList>
    </citation>
    <scope>NUCLEOTIDE SEQUENCE [LARGE SCALE GENOMIC DNA]</scope>
    <source>
        <strain evidence="2 3">SDUM287046</strain>
    </source>
</reference>
<protein>
    <submittedName>
        <fullName evidence="2">Uncharacterized protein</fullName>
    </submittedName>
</protein>
<dbReference type="RefSeq" id="WP_290255470.1">
    <property type="nucleotide sequence ID" value="NZ_JAUGQQ010000014.1"/>
</dbReference>
<proteinExistence type="predicted"/>
<organism evidence="2 3">
    <name type="scientific">Aequorivita aurantiaca</name>
    <dbReference type="NCBI Taxonomy" id="3053356"/>
    <lineage>
        <taxon>Bacteria</taxon>
        <taxon>Pseudomonadati</taxon>
        <taxon>Bacteroidota</taxon>
        <taxon>Flavobacteriia</taxon>
        <taxon>Flavobacteriales</taxon>
        <taxon>Flavobacteriaceae</taxon>
        <taxon>Aequorivita</taxon>
    </lineage>
</organism>
<accession>A0ABT8DNC2</accession>
<dbReference type="EMBL" id="JAUGQQ010000014">
    <property type="protein sequence ID" value="MDN3725380.1"/>
    <property type="molecule type" value="Genomic_DNA"/>
</dbReference>
<comment type="caution">
    <text evidence="2">The sequence shown here is derived from an EMBL/GenBank/DDBJ whole genome shotgun (WGS) entry which is preliminary data.</text>
</comment>
<sequence>MNNSQRFRFPKTVLFGITALYIIIMLATYFLYYNEPTVGCAKRLLIAQTIALIVQVILNYINYHSHRKIVVLATLFVSTMIVMGVISSFFTLELMCGYYGIDVTQ</sequence>
<keyword evidence="3" id="KW-1185">Reference proteome</keyword>
<gene>
    <name evidence="2" type="ORF">QRD02_13410</name>
</gene>
<evidence type="ECO:0000256" key="1">
    <source>
        <dbReference type="SAM" id="Phobius"/>
    </source>
</evidence>
<feature type="transmembrane region" description="Helical" evidence="1">
    <location>
        <begin position="69"/>
        <end position="90"/>
    </location>
</feature>
<feature type="transmembrane region" description="Helical" evidence="1">
    <location>
        <begin position="12"/>
        <end position="32"/>
    </location>
</feature>
<dbReference type="Proteomes" id="UP001244787">
    <property type="component" value="Unassembled WGS sequence"/>
</dbReference>
<feature type="transmembrane region" description="Helical" evidence="1">
    <location>
        <begin position="44"/>
        <end position="62"/>
    </location>
</feature>
<keyword evidence="1" id="KW-1133">Transmembrane helix</keyword>
<keyword evidence="1" id="KW-0472">Membrane</keyword>
<keyword evidence="1" id="KW-0812">Transmembrane</keyword>
<evidence type="ECO:0000313" key="3">
    <source>
        <dbReference type="Proteomes" id="UP001244787"/>
    </source>
</evidence>
<name>A0ABT8DNC2_9FLAO</name>